<dbReference type="AlphaFoldDB" id="A0A1M6L8C0"/>
<reference evidence="1 2" key="1">
    <citation type="submission" date="2016-11" db="EMBL/GenBank/DDBJ databases">
        <authorList>
            <person name="Jaros S."/>
            <person name="Januszkiewicz K."/>
            <person name="Wedrychowicz H."/>
        </authorList>
    </citation>
    <scope>NUCLEOTIDE SEQUENCE [LARGE SCALE GENOMIC DNA]</scope>
    <source>
        <strain evidence="1 2">DSM 3090</strain>
    </source>
</reference>
<protein>
    <submittedName>
        <fullName evidence="1">Uncharacterized protein</fullName>
    </submittedName>
</protein>
<dbReference type="RefSeq" id="WP_072902314.1">
    <property type="nucleotide sequence ID" value="NZ_FRAD01000005.1"/>
</dbReference>
<gene>
    <name evidence="1" type="ORF">SAMN02745248_00663</name>
</gene>
<proteinExistence type="predicted"/>
<dbReference type="Proteomes" id="UP000183952">
    <property type="component" value="Unassembled WGS sequence"/>
</dbReference>
<name>A0A1M6L8C0_9CLOT</name>
<accession>A0A1M6L8C0</accession>
<dbReference type="EMBL" id="FRAD01000005">
    <property type="protein sequence ID" value="SHJ67430.1"/>
    <property type="molecule type" value="Genomic_DNA"/>
</dbReference>
<organism evidence="1 2">
    <name type="scientific">Hathewaya proteolytica DSM 3090</name>
    <dbReference type="NCBI Taxonomy" id="1121331"/>
    <lineage>
        <taxon>Bacteria</taxon>
        <taxon>Bacillati</taxon>
        <taxon>Bacillota</taxon>
        <taxon>Clostridia</taxon>
        <taxon>Eubacteriales</taxon>
        <taxon>Clostridiaceae</taxon>
        <taxon>Hathewaya</taxon>
    </lineage>
</organism>
<keyword evidence="2" id="KW-1185">Reference proteome</keyword>
<dbReference type="OrthoDB" id="1904661at2"/>
<evidence type="ECO:0000313" key="2">
    <source>
        <dbReference type="Proteomes" id="UP000183952"/>
    </source>
</evidence>
<evidence type="ECO:0000313" key="1">
    <source>
        <dbReference type="EMBL" id="SHJ67430.1"/>
    </source>
</evidence>
<sequence>MGFKDNLKQQSAEMFYNKNKDRLTQIQGKALSVKIEEKSILWILHKIIVTVLVKPESSKNTTLCIYKKKKWFKKPKFIVLNQGNSLIVQGLKTKNKKDNKEYIEILNIRNNNTKTFLHPVEGGDNIKVQKVRQNPKFK</sequence>